<gene>
    <name evidence="1" type="ORF">L1987_26460</name>
</gene>
<dbReference type="Proteomes" id="UP001056120">
    <property type="component" value="Linkage Group LG09"/>
</dbReference>
<comment type="caution">
    <text evidence="1">The sequence shown here is derived from an EMBL/GenBank/DDBJ whole genome shotgun (WGS) entry which is preliminary data.</text>
</comment>
<sequence>MISIDEHPPPDPSSSHNHNQQQEVVSYEAFPSVSGIDLLKPTDANLDDTNNPLPKFSIRDYAFESRCKDIARCWPFSDKTLQHCLNYGVKNLLPPFQSRDSVRNYSSVSICAVENRSRNKETISSFDSKRNDNPQCHLEEDLAHTKSNTQPTVKKYKLVMKLNSGVEPIEETVASKVCPVCKTFSSTSNTTLNVHIDSCLSEESSMKWDANLKLKTVKHRIKPRKTRLMVDVYKTALHCTIEELDRRNGTNWATNSSFPVQELEFQAEEKKKEPQEPALIPEVIAEHEGAVYIDKNGKKVRILSMPTFSNLDEDEVPALQKGRKGSKVVIKKKKMKAYKQKNAKKMLKLSHGSKKLSKKIVDKQVESGQKENVAIKESCKKEDGGTKPIQSQVNKQMDDLAITRPPWACSKRTGGAKKRFLVHTKRKEGTPLDDSCDNRPKESAFSSLKNSSSMPASREHNVGSMLVNLKRKFSALRKSQDSLKQKSRTEEDSSKEMSFEMANVLEVEKKKSITSTSSDDDSSSGALEITSESAGTEDCIGIEPSFMDSEFSKMISQLDSKFDSQQRALDDIIMEHNTEKQGNYFVEVDPIPIPGPPGSFLPPSPGADMGSEEEQQGDSSLTTMSRVQSSEDHVHHDIMNHDFISGSSISTVSSPSFARSADKLSITFDKKSVNNNNNTSDLRSVDAIFKENGLTPCCCSRKEGAFFKNLASYPQESAVSNERVTESNGLTPELFPLAHHLTIPPPEMVKSHAISPAKPVLRLMGKNLTVVNTDDEQVKPLQKVENENHDSFFYSHPPQNHIIFSHNQNGSMNQWFNLYEPNNSKSHSSANMDHNATKEIIVIDDSSENEGDDHHHHMFKEPMIRNHAFSFANPYSSGVLQTSSPLQEVADYGNHGRWASTAYYPRSFS</sequence>
<evidence type="ECO:0000313" key="1">
    <source>
        <dbReference type="EMBL" id="KAI3804711.1"/>
    </source>
</evidence>
<reference evidence="2" key="1">
    <citation type="journal article" date="2022" name="Mol. Ecol. Resour.">
        <title>The genomes of chicory, endive, great burdock and yacon provide insights into Asteraceae palaeo-polyploidization history and plant inulin production.</title>
        <authorList>
            <person name="Fan W."/>
            <person name="Wang S."/>
            <person name="Wang H."/>
            <person name="Wang A."/>
            <person name="Jiang F."/>
            <person name="Liu H."/>
            <person name="Zhao H."/>
            <person name="Xu D."/>
            <person name="Zhang Y."/>
        </authorList>
    </citation>
    <scope>NUCLEOTIDE SEQUENCE [LARGE SCALE GENOMIC DNA]</scope>
    <source>
        <strain evidence="2">cv. Yunnan</strain>
    </source>
</reference>
<evidence type="ECO:0000313" key="2">
    <source>
        <dbReference type="Proteomes" id="UP001056120"/>
    </source>
</evidence>
<reference evidence="1 2" key="2">
    <citation type="journal article" date="2022" name="Mol. Ecol. Resour.">
        <title>The genomes of chicory, endive, great burdock and yacon provide insights into Asteraceae paleo-polyploidization history and plant inulin production.</title>
        <authorList>
            <person name="Fan W."/>
            <person name="Wang S."/>
            <person name="Wang H."/>
            <person name="Wang A."/>
            <person name="Jiang F."/>
            <person name="Liu H."/>
            <person name="Zhao H."/>
            <person name="Xu D."/>
            <person name="Zhang Y."/>
        </authorList>
    </citation>
    <scope>NUCLEOTIDE SEQUENCE [LARGE SCALE GENOMIC DNA]</scope>
    <source>
        <strain evidence="2">cv. Yunnan</strain>
        <tissue evidence="1">Leaves</tissue>
    </source>
</reference>
<organism evidence="1 2">
    <name type="scientific">Smallanthus sonchifolius</name>
    <dbReference type="NCBI Taxonomy" id="185202"/>
    <lineage>
        <taxon>Eukaryota</taxon>
        <taxon>Viridiplantae</taxon>
        <taxon>Streptophyta</taxon>
        <taxon>Embryophyta</taxon>
        <taxon>Tracheophyta</taxon>
        <taxon>Spermatophyta</taxon>
        <taxon>Magnoliopsida</taxon>
        <taxon>eudicotyledons</taxon>
        <taxon>Gunneridae</taxon>
        <taxon>Pentapetalae</taxon>
        <taxon>asterids</taxon>
        <taxon>campanulids</taxon>
        <taxon>Asterales</taxon>
        <taxon>Asteraceae</taxon>
        <taxon>Asteroideae</taxon>
        <taxon>Heliantheae alliance</taxon>
        <taxon>Millerieae</taxon>
        <taxon>Smallanthus</taxon>
    </lineage>
</organism>
<dbReference type="EMBL" id="CM042026">
    <property type="protein sequence ID" value="KAI3804711.1"/>
    <property type="molecule type" value="Genomic_DNA"/>
</dbReference>
<name>A0ACB9IAA4_9ASTR</name>
<protein>
    <submittedName>
        <fullName evidence="1">Uncharacterized protein</fullName>
    </submittedName>
</protein>
<keyword evidence="2" id="KW-1185">Reference proteome</keyword>
<accession>A0ACB9IAA4</accession>
<proteinExistence type="predicted"/>